<dbReference type="InterPro" id="IPR029040">
    <property type="entry name" value="RPABC4/Spt4"/>
</dbReference>
<name>A0ABP0E9L6_9ASCO</name>
<evidence type="ECO:0000256" key="1">
    <source>
        <dbReference type="ARBA" id="ARBA00004123"/>
    </source>
</evidence>
<keyword evidence="3" id="KW-0862">Zinc</keyword>
<dbReference type="Proteomes" id="UP001497600">
    <property type="component" value="Chromosome C"/>
</dbReference>
<keyword evidence="4" id="KW-0539">Nucleus</keyword>
<dbReference type="SUPFAM" id="SSF63393">
    <property type="entry name" value="RNA polymerase subunits"/>
    <property type="match status" value="1"/>
</dbReference>
<organism evidence="6 7">
    <name type="scientific">[Candida] anglica</name>
    <dbReference type="NCBI Taxonomy" id="148631"/>
    <lineage>
        <taxon>Eukaryota</taxon>
        <taxon>Fungi</taxon>
        <taxon>Dikarya</taxon>
        <taxon>Ascomycota</taxon>
        <taxon>Saccharomycotina</taxon>
        <taxon>Pichiomycetes</taxon>
        <taxon>Debaryomycetaceae</taxon>
        <taxon>Kurtzmaniella</taxon>
    </lineage>
</organism>
<evidence type="ECO:0000256" key="5">
    <source>
        <dbReference type="ARBA" id="ARBA00025770"/>
    </source>
</evidence>
<dbReference type="EMBL" id="OZ004255">
    <property type="protein sequence ID" value="CAK7901235.1"/>
    <property type="molecule type" value="Genomic_DNA"/>
</dbReference>
<dbReference type="InterPro" id="IPR039747">
    <property type="entry name" value="RPABC4"/>
</dbReference>
<comment type="subcellular location">
    <subcellularLocation>
        <location evidence="1">Nucleus</location>
    </subcellularLocation>
</comment>
<dbReference type="GO" id="GO:0000428">
    <property type="term" value="C:DNA-directed RNA polymerase complex"/>
    <property type="evidence" value="ECO:0007669"/>
    <property type="project" value="UniProtKB-KW"/>
</dbReference>
<dbReference type="Pfam" id="PF03604">
    <property type="entry name" value="Zn_ribbon_RPAB4"/>
    <property type="match status" value="1"/>
</dbReference>
<gene>
    <name evidence="6" type="primary">RPC10</name>
    <name evidence="6" type="ORF">CAAN4_C11056</name>
</gene>
<evidence type="ECO:0000313" key="7">
    <source>
        <dbReference type="Proteomes" id="UP001497600"/>
    </source>
</evidence>
<dbReference type="PANTHER" id="PTHR12056">
    <property type="entry name" value="DNA-DIRECTED RNA POLYMERASES I, II, AND III"/>
    <property type="match status" value="1"/>
</dbReference>
<keyword evidence="7" id="KW-1185">Reference proteome</keyword>
<dbReference type="Gene3D" id="2.20.28.30">
    <property type="entry name" value="RNA polymerase ii, chain L"/>
    <property type="match status" value="1"/>
</dbReference>
<keyword evidence="6" id="KW-0804">Transcription</keyword>
<comment type="similarity">
    <text evidence="5">Belongs to the archaeal Rpo12/eukaryotic RPC10 RNA polymerase subunit family.</text>
</comment>
<dbReference type="InterPro" id="IPR006591">
    <property type="entry name" value="RNAP_P/RPABC4"/>
</dbReference>
<reference evidence="6 7" key="1">
    <citation type="submission" date="2024-01" db="EMBL/GenBank/DDBJ databases">
        <authorList>
            <consortium name="Genoscope - CEA"/>
            <person name="William W."/>
        </authorList>
    </citation>
    <scope>NUCLEOTIDE SEQUENCE [LARGE SCALE GENOMIC DNA]</scope>
    <source>
        <strain evidence="6 7">29B2s-10</strain>
    </source>
</reference>
<evidence type="ECO:0000256" key="3">
    <source>
        <dbReference type="ARBA" id="ARBA00022833"/>
    </source>
</evidence>
<keyword evidence="6" id="KW-0240">DNA-directed RNA polymerase</keyword>
<proteinExistence type="inferred from homology"/>
<dbReference type="SMART" id="SM00659">
    <property type="entry name" value="RPOLCX"/>
    <property type="match status" value="1"/>
</dbReference>
<dbReference type="PANTHER" id="PTHR12056:SF2">
    <property type="entry name" value="GEO11084P1"/>
    <property type="match status" value="1"/>
</dbReference>
<evidence type="ECO:0000256" key="2">
    <source>
        <dbReference type="ARBA" id="ARBA00022723"/>
    </source>
</evidence>
<evidence type="ECO:0000256" key="4">
    <source>
        <dbReference type="ARBA" id="ARBA00023242"/>
    </source>
</evidence>
<protein>
    <submittedName>
        <fullName evidence="6">DNA-directed RNA polymerases I, II, and III subunit RPABC4</fullName>
    </submittedName>
</protein>
<accession>A0ABP0E9L6</accession>
<sequence>MSSPQREGFSVPASISHAAHGHVINKSLGVKYNCAQCACSFSLGKGDAIRCKECGHRVIYKARTRRMVQFEAR</sequence>
<keyword evidence="2" id="KW-0479">Metal-binding</keyword>
<evidence type="ECO:0000313" key="6">
    <source>
        <dbReference type="EMBL" id="CAK7901235.1"/>
    </source>
</evidence>